<accession>A0ABP5GMA4</accession>
<reference evidence="3" key="1">
    <citation type="journal article" date="2019" name="Int. J. Syst. Evol. Microbiol.">
        <title>The Global Catalogue of Microorganisms (GCM) 10K type strain sequencing project: providing services to taxonomists for standard genome sequencing and annotation.</title>
        <authorList>
            <consortium name="The Broad Institute Genomics Platform"/>
            <consortium name="The Broad Institute Genome Sequencing Center for Infectious Disease"/>
            <person name="Wu L."/>
            <person name="Ma J."/>
        </authorList>
    </citation>
    <scope>NUCLEOTIDE SEQUENCE [LARGE SCALE GENOMIC DNA]</scope>
    <source>
        <strain evidence="3">JCM 15672</strain>
    </source>
</reference>
<dbReference type="RefSeq" id="WP_344378464.1">
    <property type="nucleotide sequence ID" value="NZ_BAAAPW010000008.1"/>
</dbReference>
<organism evidence="2 3">
    <name type="scientific">Agromyces tropicus</name>
    <dbReference type="NCBI Taxonomy" id="555371"/>
    <lineage>
        <taxon>Bacteria</taxon>
        <taxon>Bacillati</taxon>
        <taxon>Actinomycetota</taxon>
        <taxon>Actinomycetes</taxon>
        <taxon>Micrococcales</taxon>
        <taxon>Microbacteriaceae</taxon>
        <taxon>Agromyces</taxon>
    </lineage>
</organism>
<dbReference type="Pfam" id="PF00581">
    <property type="entry name" value="Rhodanese"/>
    <property type="match status" value="1"/>
</dbReference>
<dbReference type="Gene3D" id="3.40.250.10">
    <property type="entry name" value="Rhodanese-like domain"/>
    <property type="match status" value="1"/>
</dbReference>
<dbReference type="PANTHER" id="PTHR43031:SF1">
    <property type="entry name" value="PYRIDINE NUCLEOTIDE-DISULPHIDE OXIDOREDUCTASE"/>
    <property type="match status" value="1"/>
</dbReference>
<evidence type="ECO:0000313" key="3">
    <source>
        <dbReference type="Proteomes" id="UP001501196"/>
    </source>
</evidence>
<dbReference type="PROSITE" id="PS50206">
    <property type="entry name" value="RHODANESE_3"/>
    <property type="match status" value="1"/>
</dbReference>
<keyword evidence="3" id="KW-1185">Reference proteome</keyword>
<feature type="domain" description="Rhodanese" evidence="1">
    <location>
        <begin position="11"/>
        <end position="98"/>
    </location>
</feature>
<comment type="caution">
    <text evidence="2">The sequence shown here is derived from an EMBL/GenBank/DDBJ whole genome shotgun (WGS) entry which is preliminary data.</text>
</comment>
<protein>
    <submittedName>
        <fullName evidence="2">Rhodanese-like domain-containing protein</fullName>
    </submittedName>
</protein>
<dbReference type="Proteomes" id="UP001501196">
    <property type="component" value="Unassembled WGS sequence"/>
</dbReference>
<dbReference type="InterPro" id="IPR036873">
    <property type="entry name" value="Rhodanese-like_dom_sf"/>
</dbReference>
<proteinExistence type="predicted"/>
<gene>
    <name evidence="2" type="ORF">GCM10009819_36370</name>
</gene>
<dbReference type="PANTHER" id="PTHR43031">
    <property type="entry name" value="FAD-DEPENDENT OXIDOREDUCTASE"/>
    <property type="match status" value="1"/>
</dbReference>
<dbReference type="SUPFAM" id="SSF52821">
    <property type="entry name" value="Rhodanese/Cell cycle control phosphatase"/>
    <property type="match status" value="1"/>
</dbReference>
<dbReference type="SMART" id="SM00450">
    <property type="entry name" value="RHOD"/>
    <property type="match status" value="1"/>
</dbReference>
<dbReference type="InterPro" id="IPR050229">
    <property type="entry name" value="GlpE_sulfurtransferase"/>
</dbReference>
<name>A0ABP5GMA4_9MICO</name>
<dbReference type="EMBL" id="BAAAPW010000008">
    <property type="protein sequence ID" value="GAA2045622.1"/>
    <property type="molecule type" value="Genomic_DNA"/>
</dbReference>
<evidence type="ECO:0000313" key="2">
    <source>
        <dbReference type="EMBL" id="GAA2045622.1"/>
    </source>
</evidence>
<sequence>MKSISPTDAHAVADAWILDVREDGELAQARLDDAHHIPLGDLVARVEEVPRDRTVYVLCHAGGRSAQATQYLAAQGVDAVNITGGITEWYRAGLPITTGGAA</sequence>
<dbReference type="InterPro" id="IPR001763">
    <property type="entry name" value="Rhodanese-like_dom"/>
</dbReference>
<evidence type="ECO:0000259" key="1">
    <source>
        <dbReference type="PROSITE" id="PS50206"/>
    </source>
</evidence>